<reference evidence="3" key="2">
    <citation type="submission" date="2018-12" db="UniProtKB">
        <authorList>
            <consortium name="WormBaseParasite"/>
        </authorList>
    </citation>
    <scope>IDENTIFICATION</scope>
    <source>
        <strain evidence="3">Puerto Rican</strain>
    </source>
</reference>
<dbReference type="InParanoid" id="G4V661"/>
<dbReference type="RefSeq" id="XP_018649552.1">
    <property type="nucleotide sequence ID" value="XM_018795217.1"/>
</dbReference>
<accession>G4V661</accession>
<protein>
    <submittedName>
        <fullName evidence="3">Uncharacterized protein</fullName>
    </submittedName>
</protein>
<evidence type="ECO:0000313" key="2">
    <source>
        <dbReference type="Proteomes" id="UP000008854"/>
    </source>
</evidence>
<feature type="compositionally biased region" description="Basic residues" evidence="1">
    <location>
        <begin position="72"/>
        <end position="110"/>
    </location>
</feature>
<reference evidence="2" key="1">
    <citation type="journal article" date="2012" name="PLoS Negl. Trop. Dis.">
        <title>A systematically improved high quality genome and transcriptome of the human blood fluke Schistosoma mansoni.</title>
        <authorList>
            <person name="Protasio A.V."/>
            <person name="Tsai I.J."/>
            <person name="Babbage A."/>
            <person name="Nichol S."/>
            <person name="Hunt M."/>
            <person name="Aslett M.A."/>
            <person name="De Silva N."/>
            <person name="Velarde G.S."/>
            <person name="Anderson T.J."/>
            <person name="Clark R.C."/>
            <person name="Davidson C."/>
            <person name="Dillon G.P."/>
            <person name="Holroyd N.E."/>
            <person name="LoVerde P.T."/>
            <person name="Lloyd C."/>
            <person name="McQuillan J."/>
            <person name="Oliveira G."/>
            <person name="Otto T.D."/>
            <person name="Parker-Manuel S.J."/>
            <person name="Quail M.A."/>
            <person name="Wilson R.A."/>
            <person name="Zerlotini A."/>
            <person name="Dunne D.W."/>
            <person name="Berriman M."/>
        </authorList>
    </citation>
    <scope>NUCLEOTIDE SEQUENCE [LARGE SCALE GENOMIC DNA]</scope>
    <source>
        <strain evidence="2">Puerto Rican</strain>
    </source>
</reference>
<evidence type="ECO:0000313" key="3">
    <source>
        <dbReference type="WBParaSite" id="Smp_114660.1"/>
    </source>
</evidence>
<evidence type="ECO:0000256" key="1">
    <source>
        <dbReference type="SAM" id="MobiDB-lite"/>
    </source>
</evidence>
<organism evidence="2 3">
    <name type="scientific">Schistosoma mansoni</name>
    <name type="common">Blood fluke</name>
    <dbReference type="NCBI Taxonomy" id="6183"/>
    <lineage>
        <taxon>Eukaryota</taxon>
        <taxon>Metazoa</taxon>
        <taxon>Spiralia</taxon>
        <taxon>Lophotrochozoa</taxon>
        <taxon>Platyhelminthes</taxon>
        <taxon>Trematoda</taxon>
        <taxon>Digenea</taxon>
        <taxon>Strigeidida</taxon>
        <taxon>Schistosomatoidea</taxon>
        <taxon>Schistosomatidae</taxon>
        <taxon>Schistosoma</taxon>
    </lineage>
</organism>
<dbReference type="GeneID" id="8351617"/>
<feature type="region of interest" description="Disordered" evidence="1">
    <location>
        <begin position="68"/>
        <end position="110"/>
    </location>
</feature>
<name>G4V661_SCHMA</name>
<dbReference type="AlphaFoldDB" id="G4V661"/>
<dbReference type="CTD" id="8351617"/>
<dbReference type="Proteomes" id="UP000008854">
    <property type="component" value="Unassembled WGS sequence"/>
</dbReference>
<dbReference type="KEGG" id="smm:Smp_114660"/>
<keyword evidence="2" id="KW-1185">Reference proteome</keyword>
<sequence>MTFSPGLLSSMCYISFALYFYDFIQPSTTSTIHYPSINQIFSKVEEIEDPKNKVFNETEPETLMISPVRSGLFRRSRRNDKDKHNKNRRRKDRHKKSLRYPLKKKMIDKK</sequence>
<proteinExistence type="predicted"/>
<dbReference type="OrthoDB" id="6280730at2759"/>
<dbReference type="WBParaSite" id="Smp_114660.1">
    <property type="protein sequence ID" value="Smp_114660.1"/>
    <property type="gene ID" value="Smp_114660"/>
</dbReference>
<dbReference type="HOGENOM" id="CLU_2174069_0_0_1"/>